<reference evidence="9" key="2">
    <citation type="journal article" date="2021" name="PeerJ">
        <title>Extensive microbial diversity within the chicken gut microbiome revealed by metagenomics and culture.</title>
        <authorList>
            <person name="Gilroy R."/>
            <person name="Ravi A."/>
            <person name="Getino M."/>
            <person name="Pursley I."/>
            <person name="Horton D.L."/>
            <person name="Alikhan N.F."/>
            <person name="Baker D."/>
            <person name="Gharbi K."/>
            <person name="Hall N."/>
            <person name="Watson M."/>
            <person name="Adriaenssens E.M."/>
            <person name="Foster-Nyarko E."/>
            <person name="Jarju S."/>
            <person name="Secka A."/>
            <person name="Antonio M."/>
            <person name="Oren A."/>
            <person name="Chaudhuri R.R."/>
            <person name="La Ragione R."/>
            <person name="Hildebrand F."/>
            <person name="Pallen M.J."/>
        </authorList>
    </citation>
    <scope>NUCLEOTIDE SEQUENCE</scope>
    <source>
        <strain evidence="9">CHK123-3438</strain>
    </source>
</reference>
<organism evidence="9 10">
    <name type="scientific">Candidatus Caccovicinus merdipullorum</name>
    <dbReference type="NCBI Taxonomy" id="2840724"/>
    <lineage>
        <taxon>Bacteria</taxon>
        <taxon>Bacillati</taxon>
        <taxon>Bacillota</taxon>
        <taxon>Clostridia</taxon>
        <taxon>Eubacteriales</taxon>
        <taxon>Candidatus Caccovicinus</taxon>
    </lineage>
</organism>
<comment type="subcellular location">
    <subcellularLocation>
        <location evidence="1">Cell membrane</location>
        <topology evidence="1">Multi-pass membrane protein</topology>
    </subcellularLocation>
</comment>
<feature type="non-terminal residue" evidence="9">
    <location>
        <position position="223"/>
    </location>
</feature>
<comment type="caution">
    <text evidence="9">The sequence shown here is derived from an EMBL/GenBank/DDBJ whole genome shotgun (WGS) entry which is preliminary data.</text>
</comment>
<sequence>MNKGKKMAFAWAFPRTIPVMVGYLVLGTAYGILMKVNGFGFWWAAAMSVFVYAGSLQYVGITFLASAVHPLYAFLMTLMINARHLFYGISVLNRYRGTGKVKPYLIFGLTDETFSVICGEEPPERVERAAAYFWVTFLDQLYWVAGSLLGIVLGGLIPFDTTGMDFALTALFVVIFVEQWESQRDHRPALAGVAASVLCLEIFGADSFIIPAMVMILTAAFVL</sequence>
<evidence type="ECO:0000256" key="2">
    <source>
        <dbReference type="ARBA" id="ARBA00010735"/>
    </source>
</evidence>
<keyword evidence="5 8" id="KW-0812">Transmembrane</keyword>
<comment type="similarity">
    <text evidence="2">Belongs to the AzlC family.</text>
</comment>
<dbReference type="GO" id="GO:0005886">
    <property type="term" value="C:plasma membrane"/>
    <property type="evidence" value="ECO:0007669"/>
    <property type="project" value="UniProtKB-SubCell"/>
</dbReference>
<dbReference type="GO" id="GO:1903785">
    <property type="term" value="P:L-valine transmembrane transport"/>
    <property type="evidence" value="ECO:0007669"/>
    <property type="project" value="TreeGrafter"/>
</dbReference>
<keyword evidence="7 8" id="KW-0472">Membrane</keyword>
<evidence type="ECO:0000313" key="10">
    <source>
        <dbReference type="Proteomes" id="UP000886860"/>
    </source>
</evidence>
<evidence type="ECO:0000256" key="7">
    <source>
        <dbReference type="ARBA" id="ARBA00023136"/>
    </source>
</evidence>
<dbReference type="Proteomes" id="UP000886860">
    <property type="component" value="Unassembled WGS sequence"/>
</dbReference>
<dbReference type="EMBL" id="DVKS01000194">
    <property type="protein sequence ID" value="HIT42745.1"/>
    <property type="molecule type" value="Genomic_DNA"/>
</dbReference>
<feature type="transmembrane region" description="Helical" evidence="8">
    <location>
        <begin position="12"/>
        <end position="33"/>
    </location>
</feature>
<feature type="transmembrane region" description="Helical" evidence="8">
    <location>
        <begin position="40"/>
        <end position="65"/>
    </location>
</feature>
<accession>A0A9D1KGE5</accession>
<dbReference type="AlphaFoldDB" id="A0A9D1KGE5"/>
<keyword evidence="3" id="KW-0813">Transport</keyword>
<proteinExistence type="inferred from homology"/>
<evidence type="ECO:0000256" key="5">
    <source>
        <dbReference type="ARBA" id="ARBA00022692"/>
    </source>
</evidence>
<evidence type="ECO:0000256" key="4">
    <source>
        <dbReference type="ARBA" id="ARBA00022475"/>
    </source>
</evidence>
<feature type="transmembrane region" description="Helical" evidence="8">
    <location>
        <begin position="189"/>
        <end position="222"/>
    </location>
</feature>
<dbReference type="PANTHER" id="PTHR34979:SF1">
    <property type="entry name" value="INNER MEMBRANE PROTEIN YGAZ"/>
    <property type="match status" value="1"/>
</dbReference>
<keyword evidence="6 8" id="KW-1133">Transmembrane helix</keyword>
<reference evidence="9" key="1">
    <citation type="submission" date="2020-10" db="EMBL/GenBank/DDBJ databases">
        <authorList>
            <person name="Gilroy R."/>
        </authorList>
    </citation>
    <scope>NUCLEOTIDE SEQUENCE</scope>
    <source>
        <strain evidence="9">CHK123-3438</strain>
    </source>
</reference>
<protein>
    <submittedName>
        <fullName evidence="9">AzlC family ABC transporter permease</fullName>
    </submittedName>
</protein>
<gene>
    <name evidence="9" type="ORF">IAB60_11740</name>
</gene>
<evidence type="ECO:0000256" key="6">
    <source>
        <dbReference type="ARBA" id="ARBA00022989"/>
    </source>
</evidence>
<feature type="transmembrane region" description="Helical" evidence="8">
    <location>
        <begin position="131"/>
        <end position="153"/>
    </location>
</feature>
<keyword evidence="4" id="KW-1003">Cell membrane</keyword>
<evidence type="ECO:0000256" key="1">
    <source>
        <dbReference type="ARBA" id="ARBA00004651"/>
    </source>
</evidence>
<dbReference type="Pfam" id="PF03591">
    <property type="entry name" value="AzlC"/>
    <property type="match status" value="1"/>
</dbReference>
<evidence type="ECO:0000256" key="3">
    <source>
        <dbReference type="ARBA" id="ARBA00022448"/>
    </source>
</evidence>
<evidence type="ECO:0000256" key="8">
    <source>
        <dbReference type="SAM" id="Phobius"/>
    </source>
</evidence>
<dbReference type="InterPro" id="IPR011606">
    <property type="entry name" value="Brnchd-chn_aa_trnsp_permease"/>
</dbReference>
<feature type="transmembrane region" description="Helical" evidence="8">
    <location>
        <begin position="71"/>
        <end position="92"/>
    </location>
</feature>
<evidence type="ECO:0000313" key="9">
    <source>
        <dbReference type="EMBL" id="HIT42745.1"/>
    </source>
</evidence>
<dbReference type="PANTHER" id="PTHR34979">
    <property type="entry name" value="INNER MEMBRANE PROTEIN YGAZ"/>
    <property type="match status" value="1"/>
</dbReference>
<name>A0A9D1KGE5_9FIRM</name>